<organism evidence="1 2">
    <name type="scientific">Athelia psychrophila</name>
    <dbReference type="NCBI Taxonomy" id="1759441"/>
    <lineage>
        <taxon>Eukaryota</taxon>
        <taxon>Fungi</taxon>
        <taxon>Dikarya</taxon>
        <taxon>Basidiomycota</taxon>
        <taxon>Agaricomycotina</taxon>
        <taxon>Agaricomycetes</taxon>
        <taxon>Agaricomycetidae</taxon>
        <taxon>Atheliales</taxon>
        <taxon>Atheliaceae</taxon>
        <taxon>Athelia</taxon>
    </lineage>
</organism>
<protein>
    <recommendedName>
        <fullName evidence="3">Ricin B lectin domain-containing protein</fullName>
    </recommendedName>
</protein>
<dbReference type="InterPro" id="IPR031755">
    <property type="entry name" value="Inhibitor_I66"/>
</dbReference>
<dbReference type="AlphaFoldDB" id="A0A166SIK9"/>
<dbReference type="EMBL" id="KV417498">
    <property type="protein sequence ID" value="KZP29490.1"/>
    <property type="molecule type" value="Genomic_DNA"/>
</dbReference>
<dbReference type="OrthoDB" id="3439489at2759"/>
<evidence type="ECO:0000313" key="2">
    <source>
        <dbReference type="Proteomes" id="UP000076532"/>
    </source>
</evidence>
<dbReference type="Gene3D" id="2.80.10.50">
    <property type="match status" value="1"/>
</dbReference>
<proteinExistence type="predicted"/>
<keyword evidence="2" id="KW-1185">Reference proteome</keyword>
<evidence type="ECO:0008006" key="3">
    <source>
        <dbReference type="Google" id="ProtNLM"/>
    </source>
</evidence>
<gene>
    <name evidence="1" type="ORF">FIBSPDRAFT_1038846</name>
</gene>
<accession>A0A166SIK9</accession>
<sequence length="186" mass="20064">MALAHFPVELWHHIFAFACTDGGPTGSALALVSRYIHECAKPFKLHSVALHGTRQAAAFVDALQRTPAAQAGVRHLFISSDEPSTHGRDVVGSNTAHNWIIESSGDGNYHFTNRGGAASVINGNIYCNILRSEGNDVWQVKPGPGSNVFQITNSDGLNWSVPNTDDHSQIAASPSPDFFVITRCQE</sequence>
<name>A0A166SIK9_9AGAM</name>
<dbReference type="GO" id="GO:0004867">
    <property type="term" value="F:serine-type endopeptidase inhibitor activity"/>
    <property type="evidence" value="ECO:0007669"/>
    <property type="project" value="InterPro"/>
</dbReference>
<dbReference type="Proteomes" id="UP000076532">
    <property type="component" value="Unassembled WGS sequence"/>
</dbReference>
<evidence type="ECO:0000313" key="1">
    <source>
        <dbReference type="EMBL" id="KZP29490.1"/>
    </source>
</evidence>
<dbReference type="Pfam" id="PF16850">
    <property type="entry name" value="Inhibitor_I66"/>
    <property type="match status" value="1"/>
</dbReference>
<reference evidence="1 2" key="1">
    <citation type="journal article" date="2016" name="Mol. Biol. Evol.">
        <title>Comparative Genomics of Early-Diverging Mushroom-Forming Fungi Provides Insights into the Origins of Lignocellulose Decay Capabilities.</title>
        <authorList>
            <person name="Nagy L.G."/>
            <person name="Riley R."/>
            <person name="Tritt A."/>
            <person name="Adam C."/>
            <person name="Daum C."/>
            <person name="Floudas D."/>
            <person name="Sun H."/>
            <person name="Yadav J.S."/>
            <person name="Pangilinan J."/>
            <person name="Larsson K.H."/>
            <person name="Matsuura K."/>
            <person name="Barry K."/>
            <person name="Labutti K."/>
            <person name="Kuo R."/>
            <person name="Ohm R.A."/>
            <person name="Bhattacharya S.S."/>
            <person name="Shirouzu T."/>
            <person name="Yoshinaga Y."/>
            <person name="Martin F.M."/>
            <person name="Grigoriev I.V."/>
            <person name="Hibbett D.S."/>
        </authorList>
    </citation>
    <scope>NUCLEOTIDE SEQUENCE [LARGE SCALE GENOMIC DNA]</scope>
    <source>
        <strain evidence="1 2">CBS 109695</strain>
    </source>
</reference>